<evidence type="ECO:0000313" key="1">
    <source>
        <dbReference type="EMBL" id="KKL88859.1"/>
    </source>
</evidence>
<reference evidence="1" key="1">
    <citation type="journal article" date="2015" name="Nature">
        <title>Complex archaea that bridge the gap between prokaryotes and eukaryotes.</title>
        <authorList>
            <person name="Spang A."/>
            <person name="Saw J.H."/>
            <person name="Jorgensen S.L."/>
            <person name="Zaremba-Niedzwiedzka K."/>
            <person name="Martijn J."/>
            <person name="Lind A.E."/>
            <person name="van Eijk R."/>
            <person name="Schleper C."/>
            <person name="Guy L."/>
            <person name="Ettema T.J."/>
        </authorList>
    </citation>
    <scope>NUCLEOTIDE SEQUENCE</scope>
</reference>
<dbReference type="EMBL" id="LAZR01020445">
    <property type="protein sequence ID" value="KKL88859.1"/>
    <property type="molecule type" value="Genomic_DNA"/>
</dbReference>
<protein>
    <submittedName>
        <fullName evidence="1">Uncharacterized protein</fullName>
    </submittedName>
</protein>
<comment type="caution">
    <text evidence="1">The sequence shown here is derived from an EMBL/GenBank/DDBJ whole genome shotgun (WGS) entry which is preliminary data.</text>
</comment>
<accession>A0A0F9FQR8</accession>
<sequence>MTKQRIVTNGKAFRIQTKFLWFWINYEGVYFELHMAEY</sequence>
<name>A0A0F9FQR8_9ZZZZ</name>
<gene>
    <name evidence="1" type="ORF">LCGC14_1920540</name>
</gene>
<organism evidence="1">
    <name type="scientific">marine sediment metagenome</name>
    <dbReference type="NCBI Taxonomy" id="412755"/>
    <lineage>
        <taxon>unclassified sequences</taxon>
        <taxon>metagenomes</taxon>
        <taxon>ecological metagenomes</taxon>
    </lineage>
</organism>
<proteinExistence type="predicted"/>
<dbReference type="AlphaFoldDB" id="A0A0F9FQR8"/>
<feature type="non-terminal residue" evidence="1">
    <location>
        <position position="38"/>
    </location>
</feature>